<evidence type="ECO:0000313" key="2">
    <source>
        <dbReference type="EMBL" id="RFU50485.1"/>
    </source>
</evidence>
<dbReference type="KEGG" id="schj:DDV21_001075"/>
<dbReference type="Proteomes" id="UP000246115">
    <property type="component" value="Chromosome"/>
</dbReference>
<evidence type="ECO:0000313" key="5">
    <source>
        <dbReference type="Proteomes" id="UP000262901"/>
    </source>
</evidence>
<dbReference type="AlphaFoldDB" id="A0A372KKC7"/>
<dbReference type="EMBL" id="CP031733">
    <property type="protein sequence ID" value="AXQ77763.1"/>
    <property type="molecule type" value="Genomic_DNA"/>
</dbReference>
<dbReference type="OrthoDB" id="2225712at2"/>
<dbReference type="EMBL" id="QVQY01000025">
    <property type="protein sequence ID" value="RFU50485.1"/>
    <property type="molecule type" value="Genomic_DNA"/>
</dbReference>
<organism evidence="3 5">
    <name type="scientific">Streptococcus chenjunshii</name>
    <dbReference type="NCBI Taxonomy" id="2173853"/>
    <lineage>
        <taxon>Bacteria</taxon>
        <taxon>Bacillati</taxon>
        <taxon>Bacillota</taxon>
        <taxon>Bacilli</taxon>
        <taxon>Lactobacillales</taxon>
        <taxon>Streptococcaceae</taxon>
        <taxon>Streptococcus</taxon>
    </lineage>
</organism>
<dbReference type="EMBL" id="QVQZ01000021">
    <property type="protein sequence ID" value="RFU52713.1"/>
    <property type="molecule type" value="Genomic_DNA"/>
</dbReference>
<reference evidence="1" key="4">
    <citation type="journal article" date="2019" name="Int. J. Syst. Evol. Microbiol.">
        <title>Streptococcus chenjunshii sp. nov. isolated from feces of Tibetan antelopes.</title>
        <authorList>
            <person name="Tian Z."/>
            <person name="Lu S."/>
            <person name="Jin D."/>
            <person name="Yang J."/>
            <person name="Pu J."/>
            <person name="Lai X.H."/>
            <person name="Bai X.N."/>
            <person name="Wu X.M."/>
            <person name="Li J."/>
            <person name="Wang S."/>
            <person name="Xu J."/>
        </authorList>
    </citation>
    <scope>NUCLEOTIDE SEQUENCE</scope>
    <source>
        <strain evidence="1">Z15</strain>
    </source>
</reference>
<dbReference type="Proteomes" id="UP000264056">
    <property type="component" value="Unassembled WGS sequence"/>
</dbReference>
<reference evidence="2 6" key="1">
    <citation type="submission" date="2018-08" db="EMBL/GenBank/DDBJ databases">
        <title>Draft genome of Streptococcus sp .nov. Z2.</title>
        <authorList>
            <person name="Tian Z."/>
        </authorList>
    </citation>
    <scope>NUCLEOTIDE SEQUENCE [LARGE SCALE GENOMIC DNA]</scope>
    <source>
        <strain evidence="2 6">Z2</strain>
    </source>
</reference>
<evidence type="ECO:0000313" key="6">
    <source>
        <dbReference type="Proteomes" id="UP000264056"/>
    </source>
</evidence>
<name>A0A372KKC7_9STRE</name>
<dbReference type="Proteomes" id="UP000262901">
    <property type="component" value="Unassembled WGS sequence"/>
</dbReference>
<reference evidence="4" key="3">
    <citation type="submission" date="2018-08" db="EMBL/GenBank/DDBJ databases">
        <title>Streptococcus chenjunshii sp. nov., isolated from stools sample of the Tibetan antelope in the Qinghai-Tibet plateau, China.</title>
        <authorList>
            <person name="Tian Z."/>
        </authorList>
    </citation>
    <scope>NUCLEOTIDE SEQUENCE [LARGE SCALE GENOMIC DNA]</scope>
    <source>
        <strain evidence="4">Z15</strain>
    </source>
</reference>
<accession>A0A346N9R8</accession>
<sequence length="77" mass="9464">MKGNLGYYKKSYRRVYENFIFSVGIYRSNTVLLKRLCQESLKELDRLNRRFMEQDKVSTYYLLKPYSEVIKRFYLSL</sequence>
<keyword evidence="6" id="KW-1185">Reference proteome</keyword>
<reference evidence="3 5" key="2">
    <citation type="submission" date="2018-08" db="EMBL/GenBank/DDBJ databases">
        <title>Draft genome of Streptococcus sp. nov. Z1.</title>
        <authorList>
            <person name="Tian Z."/>
        </authorList>
    </citation>
    <scope>NUCLEOTIDE SEQUENCE [LARGE SCALE GENOMIC DNA]</scope>
    <source>
        <strain evidence="3">Z1</strain>
        <strain evidence="5">Z1(2018)</strain>
    </source>
</reference>
<accession>A0A372KKC7</accession>
<gene>
    <name evidence="1" type="ORF">DDV21_001075</name>
    <name evidence="2" type="ORF">DDV22_08410</name>
    <name evidence="3" type="ORF">DDV23_08250</name>
</gene>
<evidence type="ECO:0000313" key="1">
    <source>
        <dbReference type="EMBL" id="AXQ77763.1"/>
    </source>
</evidence>
<evidence type="ECO:0000313" key="3">
    <source>
        <dbReference type="EMBL" id="RFU52713.1"/>
    </source>
</evidence>
<evidence type="ECO:0000313" key="4">
    <source>
        <dbReference type="Proteomes" id="UP000246115"/>
    </source>
</evidence>
<protein>
    <submittedName>
        <fullName evidence="3">Uncharacterized protein</fullName>
    </submittedName>
</protein>
<proteinExistence type="predicted"/>